<name>R7WEP3_AEGTA</name>
<evidence type="ECO:0000313" key="2">
    <source>
        <dbReference type="EnsemblPlants" id="EMT19105"/>
    </source>
</evidence>
<dbReference type="Pfam" id="PF24530">
    <property type="entry name" value="DUF7597"/>
    <property type="match status" value="1"/>
</dbReference>
<proteinExistence type="predicted"/>
<sequence>MAWLDSASSRCSGGGGRCSRSGLGVATVWERTIARSRAPKWPFSMQCGRGQRCLVALGGSKEVGHGLGCPSQRPRRHEDWAIATIHPLPADAPFPNVRDVLEDFIVEHRQLGLRDIQRCPFGEAYVRLTRVRDRDKLVLDSPHEFGDVFISFVRHDEGRNHRRVHLNRVVWLLLTGVPFDFRTTEDLACAVSKFGRMISWDKEDDHMGRIVVKARFLNLDTIPKSLRWSEGDEFEGDGWSSSIEVLASELLGGGPADEDPLPPANEDPHPLPENDVPAEGLHVVAAINNEMDVQVAENWDNWDDNHQHVHNAELEDLLDAVQQEEMAWADGEEVLPAPSNSSFSSDMSFSEGDNSHMFLPSVTVGTSHARADFPAIAQPAAVVMATGLQNILKAYQSDDEEPPVLQEKNQEMAALHDQPPANPMQHVAPLAAQPAPDVSPPLEVASDQPALLEAALEPVMFSDLPMTTAGSSVQVLKDNAEHVITARGSLQPVENLEDLQSGLQAFLFHIPDKCPTSHAPICQVMEEGVQDKGKENIGVPANLHDVESQALLQPFGQENLRKRRSGKTPLVETEVRRSDRIKKDNAGYKRNSCPNNNCLPCNVVPPIIKKSVVKNLTASFCKVSEGELEDMLAKKPKRMEEEVLDKVPLAKGEEHATTSS</sequence>
<accession>R7WEP3</accession>
<dbReference type="PANTHER" id="PTHR33075:SF7">
    <property type="entry name" value="OS02G0303350 PROTEIN"/>
    <property type="match status" value="1"/>
</dbReference>
<dbReference type="PANTHER" id="PTHR33075">
    <property type="entry name" value="OS02G0499800 PROTEIN"/>
    <property type="match status" value="1"/>
</dbReference>
<dbReference type="AlphaFoldDB" id="R7WEP3"/>
<dbReference type="EnsemblPlants" id="EMT19105">
    <property type="protein sequence ID" value="EMT19105"/>
    <property type="gene ID" value="F775_23636"/>
</dbReference>
<feature type="domain" description="DUF7597" evidence="1">
    <location>
        <begin position="70"/>
        <end position="165"/>
    </location>
</feature>
<organism evidence="2">
    <name type="scientific">Aegilops tauschii</name>
    <name type="common">Tausch's goatgrass</name>
    <name type="synonym">Aegilops squarrosa</name>
    <dbReference type="NCBI Taxonomy" id="37682"/>
    <lineage>
        <taxon>Eukaryota</taxon>
        <taxon>Viridiplantae</taxon>
        <taxon>Streptophyta</taxon>
        <taxon>Embryophyta</taxon>
        <taxon>Tracheophyta</taxon>
        <taxon>Spermatophyta</taxon>
        <taxon>Magnoliopsida</taxon>
        <taxon>Liliopsida</taxon>
        <taxon>Poales</taxon>
        <taxon>Poaceae</taxon>
        <taxon>BOP clade</taxon>
        <taxon>Pooideae</taxon>
        <taxon>Triticodae</taxon>
        <taxon>Triticeae</taxon>
        <taxon>Triticinae</taxon>
        <taxon>Aegilops</taxon>
    </lineage>
</organism>
<evidence type="ECO:0000259" key="1">
    <source>
        <dbReference type="Pfam" id="PF24530"/>
    </source>
</evidence>
<dbReference type="InterPro" id="IPR056018">
    <property type="entry name" value="DUF7597"/>
</dbReference>
<reference evidence="2" key="1">
    <citation type="submission" date="2015-06" db="UniProtKB">
        <authorList>
            <consortium name="EnsemblPlants"/>
        </authorList>
    </citation>
    <scope>IDENTIFICATION</scope>
</reference>
<protein>
    <recommendedName>
        <fullName evidence="1">DUF7597 domain-containing protein</fullName>
    </recommendedName>
</protein>